<protein>
    <submittedName>
        <fullName evidence="1">Head tail connector</fullName>
    </submittedName>
</protein>
<proteinExistence type="predicted"/>
<sequence length="104" mass="11332">MVTLEDAKLYLGIDYEDAAVTANVQAALAAAEQTVRGAVGRDVDIYLRDDPRVDMLTQIYLDDLYSNRGTSAKVASATRQLVASMELQLRLELRKAREAAGDGV</sequence>
<name>A0A8S5US46_9CAUD</name>
<organism evidence="1">
    <name type="scientific">Myoviridae sp. ctGgs6</name>
    <dbReference type="NCBI Taxonomy" id="2825072"/>
    <lineage>
        <taxon>Viruses</taxon>
        <taxon>Duplodnaviria</taxon>
        <taxon>Heunggongvirae</taxon>
        <taxon>Uroviricota</taxon>
        <taxon>Caudoviricetes</taxon>
    </lineage>
</organism>
<dbReference type="NCBIfam" id="TIGR01560">
    <property type="entry name" value="put_DNA_pack"/>
    <property type="match status" value="1"/>
</dbReference>
<dbReference type="InterPro" id="IPR006450">
    <property type="entry name" value="Phage_HK97_gp6-like"/>
</dbReference>
<dbReference type="EMBL" id="BK016132">
    <property type="protein sequence ID" value="DAF97328.1"/>
    <property type="molecule type" value="Genomic_DNA"/>
</dbReference>
<dbReference type="Gene3D" id="1.10.3230.30">
    <property type="entry name" value="Phage gp6-like head-tail connector protein"/>
    <property type="match status" value="1"/>
</dbReference>
<reference evidence="1" key="1">
    <citation type="journal article" date="2021" name="Proc. Natl. Acad. Sci. U.S.A.">
        <title>A Catalog of Tens of Thousands of Viruses from Human Metagenomes Reveals Hidden Associations with Chronic Diseases.</title>
        <authorList>
            <person name="Tisza M.J."/>
            <person name="Buck C.B."/>
        </authorList>
    </citation>
    <scope>NUCLEOTIDE SEQUENCE</scope>
    <source>
        <strain evidence="1">CtGgs6</strain>
    </source>
</reference>
<evidence type="ECO:0000313" key="1">
    <source>
        <dbReference type="EMBL" id="DAF97328.1"/>
    </source>
</evidence>
<accession>A0A8S5US46</accession>